<feature type="transmembrane region" description="Helical" evidence="1">
    <location>
        <begin position="29"/>
        <end position="51"/>
    </location>
</feature>
<protein>
    <submittedName>
        <fullName evidence="2">Putative BTB_POZ domain-containing protein</fullName>
    </submittedName>
</protein>
<gene>
    <name evidence="2" type="ORF">c7_L1275</name>
</gene>
<sequence>MSENIICVSLFINFILTMFSLFNDLSMSICVFVSESYILIYSLILDLELYFF</sequence>
<proteinExistence type="predicted"/>
<name>H2ECL4_9VIRU</name>
<organism evidence="2">
    <name type="scientific">Megavirus courdo7</name>
    <dbReference type="NCBI Taxonomy" id="1128135"/>
    <lineage>
        <taxon>Viruses</taxon>
        <taxon>Varidnaviria</taxon>
        <taxon>Bamfordvirae</taxon>
        <taxon>Nucleocytoviricota</taxon>
        <taxon>Megaviricetes</taxon>
        <taxon>Imitervirales</taxon>
        <taxon>Mimiviridae</taxon>
        <taxon>Megamimivirinae</taxon>
        <taxon>Megavirus</taxon>
    </lineage>
</organism>
<keyword evidence="1" id="KW-1133">Transmembrane helix</keyword>
<evidence type="ECO:0000256" key="1">
    <source>
        <dbReference type="SAM" id="Phobius"/>
    </source>
</evidence>
<evidence type="ECO:0000313" key="2">
    <source>
        <dbReference type="EMBL" id="AEX62137.1"/>
    </source>
</evidence>
<accession>H2ECL4</accession>
<reference evidence="2" key="1">
    <citation type="submission" date="2011-10" db="EMBL/GenBank/DDBJ databases">
        <title>Provirophages and transpovirons: unique mobilome of giant viruses.</title>
        <authorList>
            <person name="Desnues C."/>
            <person name="LaScola B."/>
            <person name="Yutin N."/>
            <person name="Fournous G."/>
            <person name="Koonin E."/>
            <person name="Raoult D."/>
        </authorList>
    </citation>
    <scope>NUCLEOTIDE SEQUENCE</scope>
    <source>
        <strain evidence="2">Mv13-c7</strain>
    </source>
</reference>
<keyword evidence="1" id="KW-0812">Transmembrane</keyword>
<feature type="transmembrane region" description="Helical" evidence="1">
    <location>
        <begin position="5"/>
        <end position="23"/>
    </location>
</feature>
<dbReference type="EMBL" id="JN885993">
    <property type="protein sequence ID" value="AEX62137.1"/>
    <property type="molecule type" value="Genomic_DNA"/>
</dbReference>
<keyword evidence="1" id="KW-0472">Membrane</keyword>